<accession>A0A379TSD8</accession>
<reference evidence="2 3" key="1">
    <citation type="submission" date="2018-06" db="EMBL/GenBank/DDBJ databases">
        <authorList>
            <consortium name="Pathogen Informatics"/>
            <person name="Doyle S."/>
        </authorList>
    </citation>
    <scope>NUCLEOTIDE SEQUENCE [LARGE SCALE GENOMIC DNA]</scope>
    <source>
        <strain evidence="2 3">NCTC10060</strain>
    </source>
</reference>
<sequence length="141" mass="16432">MLFIILIPKTCKFSVKSIKHSITYKQINEKDKSVIDLGHMLMNKEKAVRELENLLSKVENQARILDELETAQWHYMDLVGITLSGLFDKSELKKERKEHSHLIKVSDELPVFEDNECAAFMSEQHNLPLNICAAYVYSHKW</sequence>
<evidence type="ECO:0000256" key="1">
    <source>
        <dbReference type="SAM" id="Coils"/>
    </source>
</evidence>
<dbReference type="Proteomes" id="UP000254633">
    <property type="component" value="Unassembled WGS sequence"/>
</dbReference>
<dbReference type="EMBL" id="UGXH01000001">
    <property type="protein sequence ID" value="SUG53020.1"/>
    <property type="molecule type" value="Genomic_DNA"/>
</dbReference>
<evidence type="ECO:0000313" key="2">
    <source>
        <dbReference type="EMBL" id="SUG53020.1"/>
    </source>
</evidence>
<protein>
    <submittedName>
        <fullName evidence="2">Uncharacterized protein</fullName>
    </submittedName>
</protein>
<proteinExistence type="predicted"/>
<gene>
    <name evidence="2" type="ORF">NCTC10060_00048</name>
</gene>
<keyword evidence="1" id="KW-0175">Coiled coil</keyword>
<evidence type="ECO:0000313" key="3">
    <source>
        <dbReference type="Proteomes" id="UP000254633"/>
    </source>
</evidence>
<name>A0A379TSD8_SALDZ</name>
<organism evidence="2 3">
    <name type="scientific">Salmonella diarizonae</name>
    <dbReference type="NCBI Taxonomy" id="59204"/>
    <lineage>
        <taxon>Bacteria</taxon>
        <taxon>Pseudomonadati</taxon>
        <taxon>Pseudomonadota</taxon>
        <taxon>Gammaproteobacteria</taxon>
        <taxon>Enterobacterales</taxon>
        <taxon>Enterobacteriaceae</taxon>
        <taxon>Salmonella</taxon>
    </lineage>
</organism>
<dbReference type="AlphaFoldDB" id="A0A379TSD8"/>
<feature type="coiled-coil region" evidence="1">
    <location>
        <begin position="41"/>
        <end position="71"/>
    </location>
</feature>